<evidence type="ECO:0000256" key="2">
    <source>
        <dbReference type="ARBA" id="ARBA00007998"/>
    </source>
</evidence>
<dbReference type="Proteomes" id="UP000600565">
    <property type="component" value="Unassembled WGS sequence"/>
</dbReference>
<evidence type="ECO:0000256" key="3">
    <source>
        <dbReference type="ARBA" id="ARBA00022448"/>
    </source>
</evidence>
<feature type="transmembrane region" description="Helical" evidence="8">
    <location>
        <begin position="166"/>
        <end position="188"/>
    </location>
</feature>
<feature type="transmembrane region" description="Helical" evidence="8">
    <location>
        <begin position="38"/>
        <end position="56"/>
    </location>
</feature>
<dbReference type="PANTHER" id="PTHR34975">
    <property type="entry name" value="SPORE GERMINATION PROTEIN A2"/>
    <property type="match status" value="1"/>
</dbReference>
<comment type="subcellular location">
    <subcellularLocation>
        <location evidence="1">Membrane</location>
        <topology evidence="1">Multi-pass membrane protein</topology>
    </subcellularLocation>
</comment>
<gene>
    <name evidence="9" type="ORF">H9632_05060</name>
</gene>
<evidence type="ECO:0000313" key="10">
    <source>
        <dbReference type="Proteomes" id="UP000600565"/>
    </source>
</evidence>
<evidence type="ECO:0000256" key="8">
    <source>
        <dbReference type="SAM" id="Phobius"/>
    </source>
</evidence>
<keyword evidence="5 8" id="KW-0812">Transmembrane</keyword>
<evidence type="ECO:0000256" key="6">
    <source>
        <dbReference type="ARBA" id="ARBA00022989"/>
    </source>
</evidence>
<keyword evidence="10" id="KW-1185">Reference proteome</keyword>
<reference evidence="9 10" key="1">
    <citation type="submission" date="2020-08" db="EMBL/GenBank/DDBJ databases">
        <title>A Genomic Blueprint of the Chicken Gut Microbiome.</title>
        <authorList>
            <person name="Gilroy R."/>
            <person name="Ravi A."/>
            <person name="Getino M."/>
            <person name="Pursley I."/>
            <person name="Horton D.L."/>
            <person name="Alikhan N.-F."/>
            <person name="Baker D."/>
            <person name="Gharbi K."/>
            <person name="Hall N."/>
            <person name="Watson M."/>
            <person name="Adriaenssens E.M."/>
            <person name="Foster-Nyarko E."/>
            <person name="Jarju S."/>
            <person name="Secka A."/>
            <person name="Antonio M."/>
            <person name="Oren A."/>
            <person name="Chaudhuri R."/>
            <person name="La Ragione R.M."/>
            <person name="Hildebrand F."/>
            <person name="Pallen M.J."/>
        </authorList>
    </citation>
    <scope>NUCLEOTIDE SEQUENCE [LARGE SCALE GENOMIC DNA]</scope>
    <source>
        <strain evidence="9 10">Sa1YVA6</strain>
    </source>
</reference>
<protein>
    <submittedName>
        <fullName evidence="9">GerAB/ArcD/ProY family transporter</fullName>
    </submittedName>
</protein>
<proteinExistence type="inferred from homology"/>
<dbReference type="EMBL" id="JACSPW010000003">
    <property type="protein sequence ID" value="MBD8032429.1"/>
    <property type="molecule type" value="Genomic_DNA"/>
</dbReference>
<organism evidence="9 10">
    <name type="scientific">Solibacillus merdavium</name>
    <dbReference type="NCBI Taxonomy" id="2762218"/>
    <lineage>
        <taxon>Bacteria</taxon>
        <taxon>Bacillati</taxon>
        <taxon>Bacillota</taxon>
        <taxon>Bacilli</taxon>
        <taxon>Bacillales</taxon>
        <taxon>Caryophanaceae</taxon>
        <taxon>Solibacillus</taxon>
    </lineage>
</organism>
<feature type="transmembrane region" description="Helical" evidence="8">
    <location>
        <begin position="7"/>
        <end position="26"/>
    </location>
</feature>
<evidence type="ECO:0000313" key="9">
    <source>
        <dbReference type="EMBL" id="MBD8032429.1"/>
    </source>
</evidence>
<dbReference type="PANTHER" id="PTHR34975:SF2">
    <property type="entry name" value="SPORE GERMINATION PROTEIN A2"/>
    <property type="match status" value="1"/>
</dbReference>
<comment type="similarity">
    <text evidence="2">Belongs to the amino acid-polyamine-organocation (APC) superfamily. Spore germination protein (SGP) (TC 2.A.3.9) family.</text>
</comment>
<evidence type="ECO:0000256" key="7">
    <source>
        <dbReference type="ARBA" id="ARBA00023136"/>
    </source>
</evidence>
<keyword evidence="3" id="KW-0813">Transport</keyword>
<feature type="transmembrane region" description="Helical" evidence="8">
    <location>
        <begin position="289"/>
        <end position="308"/>
    </location>
</feature>
<sequence length="349" mass="41175">MSIQLTKLQLFLLMFVMQTGFVYTSFQNIIIEHGNRDATIQFIIISVIFFLQLLFFERTHKYFVLNSFTKTLYLIYWSLYVTVFVIYITYVLTSWIFPNTPTIVLIAIFLSVCFYASISRPETAVNIGVVLIPMLFLFLVFMFLTIPNLHATNLLPFFYDRQDTWWMGFIYATYAFGGAEVFVVLRKYLVSNDKIPKKSLFLYFSLLTSFYLLSISFSLMYFSLEEIKLIPEPILYILHSVEVTFAKRLDIFFVYIWLSWSLVAIVNYALVMRLVYFEKKRRLPRLQQLIFFAIIGITANFLIKFSVLDFLNNYLVYLNIIFTFILPVLIIFVNKIRGRTVSELEKSSS</sequence>
<accession>A0ABR8XKH2</accession>
<keyword evidence="4" id="KW-0309">Germination</keyword>
<keyword evidence="7 8" id="KW-0472">Membrane</keyword>
<keyword evidence="6 8" id="KW-1133">Transmembrane helix</keyword>
<comment type="caution">
    <text evidence="9">The sequence shown here is derived from an EMBL/GenBank/DDBJ whole genome shotgun (WGS) entry which is preliminary data.</text>
</comment>
<feature type="transmembrane region" description="Helical" evidence="8">
    <location>
        <begin position="252"/>
        <end position="277"/>
    </location>
</feature>
<name>A0ABR8XKH2_9BACL</name>
<feature type="transmembrane region" description="Helical" evidence="8">
    <location>
        <begin position="102"/>
        <end position="118"/>
    </location>
</feature>
<evidence type="ECO:0000256" key="5">
    <source>
        <dbReference type="ARBA" id="ARBA00022692"/>
    </source>
</evidence>
<dbReference type="InterPro" id="IPR004761">
    <property type="entry name" value="Spore_GerAB"/>
</dbReference>
<evidence type="ECO:0000256" key="4">
    <source>
        <dbReference type="ARBA" id="ARBA00022544"/>
    </source>
</evidence>
<evidence type="ECO:0000256" key="1">
    <source>
        <dbReference type="ARBA" id="ARBA00004141"/>
    </source>
</evidence>
<feature type="transmembrane region" description="Helical" evidence="8">
    <location>
        <begin position="77"/>
        <end position="96"/>
    </location>
</feature>
<feature type="transmembrane region" description="Helical" evidence="8">
    <location>
        <begin position="125"/>
        <end position="146"/>
    </location>
</feature>
<dbReference type="Pfam" id="PF03845">
    <property type="entry name" value="Spore_permease"/>
    <property type="match status" value="1"/>
</dbReference>
<feature type="transmembrane region" description="Helical" evidence="8">
    <location>
        <begin position="314"/>
        <end position="333"/>
    </location>
</feature>
<dbReference type="RefSeq" id="WP_191703028.1">
    <property type="nucleotide sequence ID" value="NZ_JACSPW010000003.1"/>
</dbReference>
<feature type="transmembrane region" description="Helical" evidence="8">
    <location>
        <begin position="200"/>
        <end position="222"/>
    </location>
</feature>